<organism evidence="1 2">
    <name type="scientific">Cordylochernes scorpioides</name>
    <dbReference type="NCBI Taxonomy" id="51811"/>
    <lineage>
        <taxon>Eukaryota</taxon>
        <taxon>Metazoa</taxon>
        <taxon>Ecdysozoa</taxon>
        <taxon>Arthropoda</taxon>
        <taxon>Chelicerata</taxon>
        <taxon>Arachnida</taxon>
        <taxon>Pseudoscorpiones</taxon>
        <taxon>Cheliferoidea</taxon>
        <taxon>Chernetidae</taxon>
        <taxon>Cordylochernes</taxon>
    </lineage>
</organism>
<evidence type="ECO:0000313" key="1">
    <source>
        <dbReference type="EMBL" id="UYV63653.1"/>
    </source>
</evidence>
<evidence type="ECO:0000313" key="2">
    <source>
        <dbReference type="Proteomes" id="UP001235939"/>
    </source>
</evidence>
<gene>
    <name evidence="1" type="ORF">LAZ67_2005194</name>
</gene>
<dbReference type="EMBL" id="CP092864">
    <property type="protein sequence ID" value="UYV63653.1"/>
    <property type="molecule type" value="Genomic_DNA"/>
</dbReference>
<accession>A0ABY6K552</accession>
<dbReference type="Proteomes" id="UP001235939">
    <property type="component" value="Chromosome 02"/>
</dbReference>
<keyword evidence="2" id="KW-1185">Reference proteome</keyword>
<protein>
    <submittedName>
        <fullName evidence="1">Uncharacterized protein</fullName>
    </submittedName>
</protein>
<reference evidence="1 2" key="1">
    <citation type="submission" date="2022-01" db="EMBL/GenBank/DDBJ databases">
        <title>A chromosomal length assembly of Cordylochernes scorpioides.</title>
        <authorList>
            <person name="Zeh D."/>
            <person name="Zeh J."/>
        </authorList>
    </citation>
    <scope>NUCLEOTIDE SEQUENCE [LARGE SCALE GENOMIC DNA]</scope>
    <source>
        <strain evidence="1">IN4F17</strain>
        <tissue evidence="1">Whole Body</tissue>
    </source>
</reference>
<sequence length="268" mass="30619">MYKGTWSVRLMTLPTQTWWEGRINKEDDMTLKWNIKYNRRYNQPSPSYLHDPFLAHSSTCDYAQTPAEAWTCARDYCPRSGDVNSLFKPSPAPLLLPVQPKTRAFLYRGALTGKTHCVSRFPEAEREDLYPTLKNYENGWKYGLPTFKCPTTCVPGKPRIPFYRKTEPGSEICPYILWPDKVTVIDLTVQGGSMTCVNPHGHVTECLQLQTAANLASVSIEDLGGLLDQADLVNAAIFWMDARRLDRILRQSGFCNRVTQYQTVDYAY</sequence>
<name>A0ABY6K552_9ARAC</name>
<proteinExistence type="predicted"/>